<dbReference type="Gramene" id="TVU45052">
    <property type="protein sequence ID" value="TVU45052"/>
    <property type="gene ID" value="EJB05_04522"/>
</dbReference>
<proteinExistence type="predicted"/>
<gene>
    <name evidence="2" type="ORF">EJB05_04522</name>
</gene>
<feature type="compositionally biased region" description="Basic and acidic residues" evidence="1">
    <location>
        <begin position="51"/>
        <end position="75"/>
    </location>
</feature>
<sequence>MSGSRKSGEEHLRKKAKVSKYSSKSDSDKALGKGGLDLSKKQVSYSSADAGKAKIQDKAKIQEKDGASSAFEPKDLGSKVKIQDKAFEAPSEAEIQDKEGNVTAAQDRLRGILGLPEEGELIIHSAYELMAGEFFPFEFDPKNPVTFESTEVPSPPSISCDEVSAHTFVMSAQAAQPFVAATEQVRLPQVEEELVKQGGDALYKSLISALVQRVHNLWLSEAYTTAVVKRAFAILDVMSRAMASA</sequence>
<organism evidence="2 3">
    <name type="scientific">Eragrostis curvula</name>
    <name type="common">weeping love grass</name>
    <dbReference type="NCBI Taxonomy" id="38414"/>
    <lineage>
        <taxon>Eukaryota</taxon>
        <taxon>Viridiplantae</taxon>
        <taxon>Streptophyta</taxon>
        <taxon>Embryophyta</taxon>
        <taxon>Tracheophyta</taxon>
        <taxon>Spermatophyta</taxon>
        <taxon>Magnoliopsida</taxon>
        <taxon>Liliopsida</taxon>
        <taxon>Poales</taxon>
        <taxon>Poaceae</taxon>
        <taxon>PACMAD clade</taxon>
        <taxon>Chloridoideae</taxon>
        <taxon>Eragrostideae</taxon>
        <taxon>Eragrostidinae</taxon>
        <taxon>Eragrostis</taxon>
    </lineage>
</organism>
<feature type="compositionally biased region" description="Basic and acidic residues" evidence="1">
    <location>
        <begin position="1"/>
        <end position="12"/>
    </location>
</feature>
<accession>A0A5J9W8L7</accession>
<feature type="non-terminal residue" evidence="2">
    <location>
        <position position="1"/>
    </location>
</feature>
<feature type="region of interest" description="Disordered" evidence="1">
    <location>
        <begin position="1"/>
        <end position="75"/>
    </location>
</feature>
<comment type="caution">
    <text evidence="2">The sequence shown here is derived from an EMBL/GenBank/DDBJ whole genome shotgun (WGS) entry which is preliminary data.</text>
</comment>
<evidence type="ECO:0000256" key="1">
    <source>
        <dbReference type="SAM" id="MobiDB-lite"/>
    </source>
</evidence>
<dbReference type="EMBL" id="RWGY01000004">
    <property type="protein sequence ID" value="TVU45052.1"/>
    <property type="molecule type" value="Genomic_DNA"/>
</dbReference>
<dbReference type="Proteomes" id="UP000324897">
    <property type="component" value="Chromosome 5"/>
</dbReference>
<keyword evidence="3" id="KW-1185">Reference proteome</keyword>
<dbReference type="AlphaFoldDB" id="A0A5J9W8L7"/>
<evidence type="ECO:0000313" key="3">
    <source>
        <dbReference type="Proteomes" id="UP000324897"/>
    </source>
</evidence>
<evidence type="ECO:0000313" key="2">
    <source>
        <dbReference type="EMBL" id="TVU45052.1"/>
    </source>
</evidence>
<protein>
    <submittedName>
        <fullName evidence="2">Uncharacterized protein</fullName>
    </submittedName>
</protein>
<name>A0A5J9W8L7_9POAL</name>
<reference evidence="2 3" key="1">
    <citation type="journal article" date="2019" name="Sci. Rep.">
        <title>A high-quality genome of Eragrostis curvula grass provides insights into Poaceae evolution and supports new strategies to enhance forage quality.</title>
        <authorList>
            <person name="Carballo J."/>
            <person name="Santos B.A.C.M."/>
            <person name="Zappacosta D."/>
            <person name="Garbus I."/>
            <person name="Selva J.P."/>
            <person name="Gallo C.A."/>
            <person name="Diaz A."/>
            <person name="Albertini E."/>
            <person name="Caccamo M."/>
            <person name="Echenique V."/>
        </authorList>
    </citation>
    <scope>NUCLEOTIDE SEQUENCE [LARGE SCALE GENOMIC DNA]</scope>
    <source>
        <strain evidence="3">cv. Victoria</strain>
        <tissue evidence="2">Leaf</tissue>
    </source>
</reference>